<comment type="caution">
    <text evidence="1">The sequence shown here is derived from an EMBL/GenBank/DDBJ whole genome shotgun (WGS) entry which is preliminary data.</text>
</comment>
<accession>A0ACC3MAN7</accession>
<evidence type="ECO:0000313" key="2">
    <source>
        <dbReference type="Proteomes" id="UP001281147"/>
    </source>
</evidence>
<dbReference type="EMBL" id="JAUTXU010000462">
    <property type="protein sequence ID" value="KAK3680382.1"/>
    <property type="molecule type" value="Genomic_DNA"/>
</dbReference>
<gene>
    <name evidence="1" type="ORF">LTR37_021275</name>
</gene>
<keyword evidence="2" id="KW-1185">Reference proteome</keyword>
<reference evidence="1" key="1">
    <citation type="submission" date="2023-07" db="EMBL/GenBank/DDBJ databases">
        <title>Black Yeasts Isolated from many extreme environments.</title>
        <authorList>
            <person name="Coleine C."/>
            <person name="Stajich J.E."/>
            <person name="Selbmann L."/>
        </authorList>
    </citation>
    <scope>NUCLEOTIDE SEQUENCE</scope>
    <source>
        <strain evidence="1">CCFEE 5714</strain>
    </source>
</reference>
<organism evidence="1 2">
    <name type="scientific">Vermiconidia calcicola</name>
    <dbReference type="NCBI Taxonomy" id="1690605"/>
    <lineage>
        <taxon>Eukaryota</taxon>
        <taxon>Fungi</taxon>
        <taxon>Dikarya</taxon>
        <taxon>Ascomycota</taxon>
        <taxon>Pezizomycotina</taxon>
        <taxon>Dothideomycetes</taxon>
        <taxon>Dothideomycetidae</taxon>
        <taxon>Mycosphaerellales</taxon>
        <taxon>Extremaceae</taxon>
        <taxon>Vermiconidia</taxon>
    </lineage>
</organism>
<name>A0ACC3MAN7_9PEZI</name>
<dbReference type="Proteomes" id="UP001281147">
    <property type="component" value="Unassembled WGS sequence"/>
</dbReference>
<sequence length="204" mass="23499">MERLMYGLSSDTQLENIHDKFSNHAQGYSFVQDPANGLSTAYLDLSSRACLDPMDGLMSSERWKVDSVRRYLKEEANLLVQIMLMMYLRGGQAPRTTEFFSLECHNGPSTSRGLYVHEGSLVFVTRHSKARHATNQEFQVARYLPRPDSELLMKYLVFVRPFINMIYRVCYGNKEDRRLLFTSGDSPKQPWKVDVLTSALKNLT</sequence>
<protein>
    <submittedName>
        <fullName evidence="1">Uncharacterized protein</fullName>
    </submittedName>
</protein>
<evidence type="ECO:0000313" key="1">
    <source>
        <dbReference type="EMBL" id="KAK3680382.1"/>
    </source>
</evidence>
<proteinExistence type="predicted"/>